<feature type="compositionally biased region" description="Gly residues" evidence="1">
    <location>
        <begin position="12"/>
        <end position="23"/>
    </location>
</feature>
<protein>
    <submittedName>
        <fullName evidence="2">Uncharacterized protein</fullName>
    </submittedName>
</protein>
<name>A0A160THM4_9ZZZZ</name>
<proteinExistence type="predicted"/>
<feature type="compositionally biased region" description="Low complexity" evidence="1">
    <location>
        <begin position="24"/>
        <end position="35"/>
    </location>
</feature>
<gene>
    <name evidence="2" type="ORF">MGWOODY_Smn1408</name>
</gene>
<feature type="region of interest" description="Disordered" evidence="1">
    <location>
        <begin position="1"/>
        <end position="45"/>
    </location>
</feature>
<evidence type="ECO:0000313" key="2">
    <source>
        <dbReference type="EMBL" id="CUS44430.1"/>
    </source>
</evidence>
<sequence>MRMRRVARALARGGGLGKGGGDRNCGSLLSPLSSRPAPPRPDRFR</sequence>
<evidence type="ECO:0000256" key="1">
    <source>
        <dbReference type="SAM" id="MobiDB-lite"/>
    </source>
</evidence>
<reference evidence="2" key="1">
    <citation type="submission" date="2015-10" db="EMBL/GenBank/DDBJ databases">
        <authorList>
            <person name="Gilbert D.G."/>
        </authorList>
    </citation>
    <scope>NUCLEOTIDE SEQUENCE</scope>
</reference>
<dbReference type="EMBL" id="CZQE01000150">
    <property type="protein sequence ID" value="CUS44430.1"/>
    <property type="molecule type" value="Genomic_DNA"/>
</dbReference>
<accession>A0A160THM4</accession>
<organism evidence="2">
    <name type="scientific">hydrothermal vent metagenome</name>
    <dbReference type="NCBI Taxonomy" id="652676"/>
    <lineage>
        <taxon>unclassified sequences</taxon>
        <taxon>metagenomes</taxon>
        <taxon>ecological metagenomes</taxon>
    </lineage>
</organism>
<dbReference type="AlphaFoldDB" id="A0A160THM4"/>